<evidence type="ECO:0008006" key="3">
    <source>
        <dbReference type="Google" id="ProtNLM"/>
    </source>
</evidence>
<feature type="non-terminal residue" evidence="2">
    <location>
        <position position="142"/>
    </location>
</feature>
<evidence type="ECO:0000313" key="2">
    <source>
        <dbReference type="EMBL" id="GAI09700.1"/>
    </source>
</evidence>
<proteinExistence type="predicted"/>
<keyword evidence="1" id="KW-0472">Membrane</keyword>
<feature type="transmembrane region" description="Helical" evidence="1">
    <location>
        <begin position="5"/>
        <end position="23"/>
    </location>
</feature>
<dbReference type="SUPFAM" id="SSF49464">
    <property type="entry name" value="Carboxypeptidase regulatory domain-like"/>
    <property type="match status" value="1"/>
</dbReference>
<keyword evidence="1" id="KW-0812">Transmembrane</keyword>
<protein>
    <recommendedName>
        <fullName evidence="3">PEGA domain-containing protein</fullName>
    </recommendedName>
</protein>
<dbReference type="InterPro" id="IPR008969">
    <property type="entry name" value="CarboxyPept-like_regulatory"/>
</dbReference>
<evidence type="ECO:0000256" key="1">
    <source>
        <dbReference type="SAM" id="Phobius"/>
    </source>
</evidence>
<dbReference type="EMBL" id="BARV01007565">
    <property type="protein sequence ID" value="GAI09700.1"/>
    <property type="molecule type" value="Genomic_DNA"/>
</dbReference>
<dbReference type="AlphaFoldDB" id="X1M4U7"/>
<comment type="caution">
    <text evidence="2">The sequence shown here is derived from an EMBL/GenBank/DDBJ whole genome shotgun (WGS) entry which is preliminary data.</text>
</comment>
<gene>
    <name evidence="2" type="ORF">S06H3_15375</name>
</gene>
<accession>X1M4U7</accession>
<reference evidence="2" key="1">
    <citation type="journal article" date="2014" name="Front. Microbiol.">
        <title>High frequency of phylogenetically diverse reductive dehalogenase-homologous genes in deep subseafloor sedimentary metagenomes.</title>
        <authorList>
            <person name="Kawai M."/>
            <person name="Futagami T."/>
            <person name="Toyoda A."/>
            <person name="Takaki Y."/>
            <person name="Nishi S."/>
            <person name="Hori S."/>
            <person name="Arai W."/>
            <person name="Tsubouchi T."/>
            <person name="Morono Y."/>
            <person name="Uchiyama I."/>
            <person name="Ito T."/>
            <person name="Fujiyama A."/>
            <person name="Inagaki F."/>
            <person name="Takami H."/>
        </authorList>
    </citation>
    <scope>NUCLEOTIDE SEQUENCE</scope>
    <source>
        <strain evidence="2">Expedition CK06-06</strain>
    </source>
</reference>
<keyword evidence="1" id="KW-1133">Transmembrane helix</keyword>
<name>X1M4U7_9ZZZZ</name>
<sequence length="142" mass="16485">MRKIIFYIIPAIIIAIFLVVFFSPRSVDYAEVKGKVRDELCGDAVWGVKIVIDGKYITRYVSETYRLTEIEPRLHTLVATAPNYYEFKRDIQVERGSNVVDIYMKGKEIPDLKKIDIFTKPVDEGLQLEIWFINSEGEPVEH</sequence>
<organism evidence="2">
    <name type="scientific">marine sediment metagenome</name>
    <dbReference type="NCBI Taxonomy" id="412755"/>
    <lineage>
        <taxon>unclassified sequences</taxon>
        <taxon>metagenomes</taxon>
        <taxon>ecological metagenomes</taxon>
    </lineage>
</organism>